<evidence type="ECO:0000313" key="2">
    <source>
        <dbReference type="EMBL" id="KAH0821484.1"/>
    </source>
</evidence>
<dbReference type="AlphaFoldDB" id="A0A8J6LG70"/>
<keyword evidence="3" id="KW-1185">Reference proteome</keyword>
<dbReference type="Proteomes" id="UP000719412">
    <property type="component" value="Unassembled WGS sequence"/>
</dbReference>
<feature type="compositionally biased region" description="Basic and acidic residues" evidence="1">
    <location>
        <begin position="105"/>
        <end position="133"/>
    </location>
</feature>
<proteinExistence type="predicted"/>
<gene>
    <name evidence="2" type="ORF">GEV33_001307</name>
</gene>
<accession>A0A8J6LG70</accession>
<evidence type="ECO:0000256" key="1">
    <source>
        <dbReference type="SAM" id="MobiDB-lite"/>
    </source>
</evidence>
<reference evidence="2" key="1">
    <citation type="journal article" date="2020" name="J Insects Food Feed">
        <title>The yellow mealworm (Tenebrio molitor) genome: a resource for the emerging insects as food and feed industry.</title>
        <authorList>
            <person name="Eriksson T."/>
            <person name="Andere A."/>
            <person name="Kelstrup H."/>
            <person name="Emery V."/>
            <person name="Picard C."/>
        </authorList>
    </citation>
    <scope>NUCLEOTIDE SEQUENCE</scope>
    <source>
        <strain evidence="2">Stoneville</strain>
        <tissue evidence="2">Whole head</tissue>
    </source>
</reference>
<sequence>MIVAKSEREMKEMTRSLGKNVKKKKLEINVEKRNMVVFNKRKTKSEENEWNWEGRKIEQVNEFKYFNERAHVRKIVRKANKNRREKVGREKTKLMEAMQDTNGTLERKEKKHGEDGERNITRETDMPVKKWKD</sequence>
<organism evidence="2 3">
    <name type="scientific">Tenebrio molitor</name>
    <name type="common">Yellow mealworm beetle</name>
    <dbReference type="NCBI Taxonomy" id="7067"/>
    <lineage>
        <taxon>Eukaryota</taxon>
        <taxon>Metazoa</taxon>
        <taxon>Ecdysozoa</taxon>
        <taxon>Arthropoda</taxon>
        <taxon>Hexapoda</taxon>
        <taxon>Insecta</taxon>
        <taxon>Pterygota</taxon>
        <taxon>Neoptera</taxon>
        <taxon>Endopterygota</taxon>
        <taxon>Coleoptera</taxon>
        <taxon>Polyphaga</taxon>
        <taxon>Cucujiformia</taxon>
        <taxon>Tenebrionidae</taxon>
        <taxon>Tenebrio</taxon>
    </lineage>
</organism>
<comment type="caution">
    <text evidence="2">The sequence shown here is derived from an EMBL/GenBank/DDBJ whole genome shotgun (WGS) entry which is preliminary data.</text>
</comment>
<name>A0A8J6LG70_TENMO</name>
<dbReference type="EMBL" id="JABDTM020007620">
    <property type="protein sequence ID" value="KAH0821484.1"/>
    <property type="molecule type" value="Genomic_DNA"/>
</dbReference>
<protein>
    <submittedName>
        <fullName evidence="2">Uncharacterized protein</fullName>
    </submittedName>
</protein>
<reference evidence="2" key="2">
    <citation type="submission" date="2021-08" db="EMBL/GenBank/DDBJ databases">
        <authorList>
            <person name="Eriksson T."/>
        </authorList>
    </citation>
    <scope>NUCLEOTIDE SEQUENCE</scope>
    <source>
        <strain evidence="2">Stoneville</strain>
        <tissue evidence="2">Whole head</tissue>
    </source>
</reference>
<evidence type="ECO:0000313" key="3">
    <source>
        <dbReference type="Proteomes" id="UP000719412"/>
    </source>
</evidence>
<feature type="region of interest" description="Disordered" evidence="1">
    <location>
        <begin position="97"/>
        <end position="133"/>
    </location>
</feature>